<keyword evidence="3" id="KW-0238">DNA-binding</keyword>
<feature type="domain" description="MADS-box" evidence="6">
    <location>
        <begin position="7"/>
        <end position="67"/>
    </location>
</feature>
<keyword evidence="5" id="KW-0539">Nucleus</keyword>
<sequence length="219" mass="24708">MMQKKTQGRKKIEIKRIADENRRLVTFSKRRTGLFNKASELCVLTGAEAAIITQSPGGRVFAFGHPSVDSVVDKYLAGSSKNIVVNEVNSIPTSMQENFNQKYKEISKEIEDEKKKNVLEEKLEDNPNFWWEESFEHLGIEELEKYIASMEQLKDNITMRVDEMAMLRNSSKFDINQSAKNEGSVVFQLNDQKTDGGGTSVGGTNQMLPYPHGFNFGSG</sequence>
<gene>
    <name evidence="7" type="ORF">POM88_038081</name>
</gene>
<dbReference type="PANTHER" id="PTHR11945">
    <property type="entry name" value="MADS BOX PROTEIN"/>
    <property type="match status" value="1"/>
</dbReference>
<name>A0AAD8MGI5_9APIA</name>
<evidence type="ECO:0000256" key="3">
    <source>
        <dbReference type="ARBA" id="ARBA00023125"/>
    </source>
</evidence>
<dbReference type="FunFam" id="3.40.1810.10:FF:000006">
    <property type="entry name" value="Agamous-like MADS-box protein AGL62"/>
    <property type="match status" value="1"/>
</dbReference>
<protein>
    <submittedName>
        <fullName evidence="7">Agamous-like MADS-box protein AGL62</fullName>
    </submittedName>
</protein>
<keyword evidence="2" id="KW-0805">Transcription regulation</keyword>
<reference evidence="7" key="1">
    <citation type="submission" date="2023-02" db="EMBL/GenBank/DDBJ databases">
        <title>Genome of toxic invasive species Heracleum sosnowskyi carries increased number of genes despite the absence of recent whole-genome duplications.</title>
        <authorList>
            <person name="Schelkunov M."/>
            <person name="Shtratnikova V."/>
            <person name="Makarenko M."/>
            <person name="Klepikova A."/>
            <person name="Omelchenko D."/>
            <person name="Novikova G."/>
            <person name="Obukhova E."/>
            <person name="Bogdanov V."/>
            <person name="Penin A."/>
            <person name="Logacheva M."/>
        </authorList>
    </citation>
    <scope>NUCLEOTIDE SEQUENCE</scope>
    <source>
        <strain evidence="7">Hsosn_3</strain>
        <tissue evidence="7">Leaf</tissue>
    </source>
</reference>
<dbReference type="GO" id="GO:0000981">
    <property type="term" value="F:DNA-binding transcription factor activity, RNA polymerase II-specific"/>
    <property type="evidence" value="ECO:0007669"/>
    <property type="project" value="TreeGrafter"/>
</dbReference>
<comment type="caution">
    <text evidence="7">The sequence shown here is derived from an EMBL/GenBank/DDBJ whole genome shotgun (WGS) entry which is preliminary data.</text>
</comment>
<dbReference type="InterPro" id="IPR036879">
    <property type="entry name" value="TF_MADSbox_sf"/>
</dbReference>
<dbReference type="AlphaFoldDB" id="A0AAD8MGI5"/>
<dbReference type="Proteomes" id="UP001237642">
    <property type="component" value="Unassembled WGS sequence"/>
</dbReference>
<dbReference type="Pfam" id="PF00319">
    <property type="entry name" value="SRF-TF"/>
    <property type="match status" value="1"/>
</dbReference>
<keyword evidence="8" id="KW-1185">Reference proteome</keyword>
<evidence type="ECO:0000256" key="5">
    <source>
        <dbReference type="ARBA" id="ARBA00023242"/>
    </source>
</evidence>
<evidence type="ECO:0000313" key="7">
    <source>
        <dbReference type="EMBL" id="KAK1371989.1"/>
    </source>
</evidence>
<keyword evidence="4" id="KW-0804">Transcription</keyword>
<dbReference type="EMBL" id="JAUIZM010000008">
    <property type="protein sequence ID" value="KAK1371989.1"/>
    <property type="molecule type" value="Genomic_DNA"/>
</dbReference>
<dbReference type="GO" id="GO:0046983">
    <property type="term" value="F:protein dimerization activity"/>
    <property type="evidence" value="ECO:0007669"/>
    <property type="project" value="InterPro"/>
</dbReference>
<proteinExistence type="predicted"/>
<dbReference type="SUPFAM" id="SSF55455">
    <property type="entry name" value="SRF-like"/>
    <property type="match status" value="1"/>
</dbReference>
<dbReference type="Gene3D" id="3.40.1810.10">
    <property type="entry name" value="Transcription factor, MADS-box"/>
    <property type="match status" value="1"/>
</dbReference>
<evidence type="ECO:0000256" key="4">
    <source>
        <dbReference type="ARBA" id="ARBA00023163"/>
    </source>
</evidence>
<dbReference type="PANTHER" id="PTHR11945:SF723">
    <property type="entry name" value="AGAMOUS-LIKE MADS-BOX PROTEIN AGL62"/>
    <property type="match status" value="1"/>
</dbReference>
<accession>A0AAD8MGI5</accession>
<dbReference type="PROSITE" id="PS50066">
    <property type="entry name" value="MADS_BOX_2"/>
    <property type="match status" value="1"/>
</dbReference>
<evidence type="ECO:0000313" key="8">
    <source>
        <dbReference type="Proteomes" id="UP001237642"/>
    </source>
</evidence>
<reference evidence="7" key="2">
    <citation type="submission" date="2023-05" db="EMBL/GenBank/DDBJ databases">
        <authorList>
            <person name="Schelkunov M.I."/>
        </authorList>
    </citation>
    <scope>NUCLEOTIDE SEQUENCE</scope>
    <source>
        <strain evidence="7">Hsosn_3</strain>
        <tissue evidence="7">Leaf</tissue>
    </source>
</reference>
<dbReference type="GO" id="GO:0005634">
    <property type="term" value="C:nucleus"/>
    <property type="evidence" value="ECO:0007669"/>
    <property type="project" value="UniProtKB-SubCell"/>
</dbReference>
<dbReference type="GO" id="GO:0000978">
    <property type="term" value="F:RNA polymerase II cis-regulatory region sequence-specific DNA binding"/>
    <property type="evidence" value="ECO:0007669"/>
    <property type="project" value="TreeGrafter"/>
</dbReference>
<dbReference type="PRINTS" id="PR00404">
    <property type="entry name" value="MADSDOMAIN"/>
</dbReference>
<evidence type="ECO:0000259" key="6">
    <source>
        <dbReference type="PROSITE" id="PS50066"/>
    </source>
</evidence>
<evidence type="ECO:0000256" key="2">
    <source>
        <dbReference type="ARBA" id="ARBA00023015"/>
    </source>
</evidence>
<comment type="subcellular location">
    <subcellularLocation>
        <location evidence="1">Nucleus</location>
    </subcellularLocation>
</comment>
<evidence type="ECO:0000256" key="1">
    <source>
        <dbReference type="ARBA" id="ARBA00004123"/>
    </source>
</evidence>
<organism evidence="7 8">
    <name type="scientific">Heracleum sosnowskyi</name>
    <dbReference type="NCBI Taxonomy" id="360622"/>
    <lineage>
        <taxon>Eukaryota</taxon>
        <taxon>Viridiplantae</taxon>
        <taxon>Streptophyta</taxon>
        <taxon>Embryophyta</taxon>
        <taxon>Tracheophyta</taxon>
        <taxon>Spermatophyta</taxon>
        <taxon>Magnoliopsida</taxon>
        <taxon>eudicotyledons</taxon>
        <taxon>Gunneridae</taxon>
        <taxon>Pentapetalae</taxon>
        <taxon>asterids</taxon>
        <taxon>campanulids</taxon>
        <taxon>Apiales</taxon>
        <taxon>Apiaceae</taxon>
        <taxon>Apioideae</taxon>
        <taxon>apioid superclade</taxon>
        <taxon>Tordylieae</taxon>
        <taxon>Tordyliinae</taxon>
        <taxon>Heracleum</taxon>
    </lineage>
</organism>
<dbReference type="SMART" id="SM00432">
    <property type="entry name" value="MADS"/>
    <property type="match status" value="1"/>
</dbReference>
<dbReference type="InterPro" id="IPR002100">
    <property type="entry name" value="TF_MADSbox"/>
</dbReference>